<keyword evidence="1" id="KW-0433">Leucine-rich repeat</keyword>
<dbReference type="FunFam" id="3.80.10.10:FF:000116">
    <property type="entry name" value="Leucine-rich repeat-containing protein 40"/>
    <property type="match status" value="1"/>
</dbReference>
<accession>A0A2G9NDN4</accession>
<dbReference type="InterPro" id="IPR050216">
    <property type="entry name" value="LRR_domain-containing"/>
</dbReference>
<evidence type="ECO:0000313" key="4">
    <source>
        <dbReference type="Proteomes" id="UP000228934"/>
    </source>
</evidence>
<evidence type="ECO:0000256" key="1">
    <source>
        <dbReference type="ARBA" id="ARBA00022614"/>
    </source>
</evidence>
<dbReference type="PANTHER" id="PTHR48051:SF1">
    <property type="entry name" value="RAS SUPPRESSOR PROTEIN 1"/>
    <property type="match status" value="1"/>
</dbReference>
<dbReference type="EMBL" id="KV923933">
    <property type="protein sequence ID" value="PIN89206.1"/>
    <property type="molecule type" value="Genomic_DNA"/>
</dbReference>
<dbReference type="AlphaFoldDB" id="A0A2G9NDN4"/>
<dbReference type="OrthoDB" id="660555at2759"/>
<dbReference type="SUPFAM" id="SSF52075">
    <property type="entry name" value="Outer arm dynein light chain 1"/>
    <property type="match status" value="1"/>
</dbReference>
<evidence type="ECO:0000256" key="2">
    <source>
        <dbReference type="ARBA" id="ARBA00022737"/>
    </source>
</evidence>
<organism evidence="3 4">
    <name type="scientific">Aquarana catesbeiana</name>
    <name type="common">American bullfrog</name>
    <name type="synonym">Rana catesbeiana</name>
    <dbReference type="NCBI Taxonomy" id="8400"/>
    <lineage>
        <taxon>Eukaryota</taxon>
        <taxon>Metazoa</taxon>
        <taxon>Chordata</taxon>
        <taxon>Craniata</taxon>
        <taxon>Vertebrata</taxon>
        <taxon>Euteleostomi</taxon>
        <taxon>Amphibia</taxon>
        <taxon>Batrachia</taxon>
        <taxon>Anura</taxon>
        <taxon>Neobatrachia</taxon>
        <taxon>Ranoidea</taxon>
        <taxon>Ranidae</taxon>
        <taxon>Aquarana</taxon>
    </lineage>
</organism>
<dbReference type="PANTHER" id="PTHR48051">
    <property type="match status" value="1"/>
</dbReference>
<keyword evidence="2" id="KW-0677">Repeat</keyword>
<dbReference type="Proteomes" id="UP000228934">
    <property type="component" value="Unassembled WGS sequence"/>
</dbReference>
<dbReference type="Pfam" id="PF13855">
    <property type="entry name" value="LRR_8"/>
    <property type="match status" value="1"/>
</dbReference>
<protein>
    <recommendedName>
        <fullName evidence="5">Leucine-rich repeat-containing protein 40</fullName>
    </recommendedName>
</protein>
<sequence length="113" mass="12765">FLCEQHCNVIFYSSFSRFKTFPEVLYRIPTMDTILISSNQIGSIDPLQLIKLTKLSTLDLQNNDLLQIPPALGNCESIRALHLEGNPFRNPRAAILAKGTTAVMEYLRSRIPT</sequence>
<reference evidence="4" key="1">
    <citation type="journal article" date="2017" name="Nat. Commun.">
        <title>The North American bullfrog draft genome provides insight into hormonal regulation of long noncoding RNA.</title>
        <authorList>
            <person name="Hammond S.A."/>
            <person name="Warren R.L."/>
            <person name="Vandervalk B.P."/>
            <person name="Kucuk E."/>
            <person name="Khan H."/>
            <person name="Gibb E.A."/>
            <person name="Pandoh P."/>
            <person name="Kirk H."/>
            <person name="Zhao Y."/>
            <person name="Jones M."/>
            <person name="Mungall A.J."/>
            <person name="Coope R."/>
            <person name="Pleasance S."/>
            <person name="Moore R.A."/>
            <person name="Holt R.A."/>
            <person name="Round J.M."/>
            <person name="Ohora S."/>
            <person name="Walle B.V."/>
            <person name="Veldhoen N."/>
            <person name="Helbing C.C."/>
            <person name="Birol I."/>
        </authorList>
    </citation>
    <scope>NUCLEOTIDE SEQUENCE [LARGE SCALE GENOMIC DNA]</scope>
</reference>
<dbReference type="Gene3D" id="3.80.10.10">
    <property type="entry name" value="Ribonuclease Inhibitor"/>
    <property type="match status" value="1"/>
</dbReference>
<dbReference type="InterPro" id="IPR001611">
    <property type="entry name" value="Leu-rich_rpt"/>
</dbReference>
<dbReference type="GO" id="GO:0005737">
    <property type="term" value="C:cytoplasm"/>
    <property type="evidence" value="ECO:0007669"/>
    <property type="project" value="TreeGrafter"/>
</dbReference>
<proteinExistence type="predicted"/>
<keyword evidence="4" id="KW-1185">Reference proteome</keyword>
<evidence type="ECO:0000313" key="3">
    <source>
        <dbReference type="EMBL" id="PIN89206.1"/>
    </source>
</evidence>
<dbReference type="InterPro" id="IPR032675">
    <property type="entry name" value="LRR_dom_sf"/>
</dbReference>
<evidence type="ECO:0008006" key="5">
    <source>
        <dbReference type="Google" id="ProtNLM"/>
    </source>
</evidence>
<gene>
    <name evidence="3" type="ORF">AB205_0007150</name>
</gene>
<feature type="non-terminal residue" evidence="3">
    <location>
        <position position="1"/>
    </location>
</feature>
<name>A0A2G9NDN4_AQUCT</name>